<evidence type="ECO:0000256" key="7">
    <source>
        <dbReference type="ARBA" id="ARBA00022801"/>
    </source>
</evidence>
<evidence type="ECO:0000256" key="10">
    <source>
        <dbReference type="ARBA" id="ARBA00035861"/>
    </source>
</evidence>
<evidence type="ECO:0000256" key="11">
    <source>
        <dbReference type="ARBA" id="ARBA00036904"/>
    </source>
</evidence>
<evidence type="ECO:0000256" key="16">
    <source>
        <dbReference type="ARBA" id="ARBA00042798"/>
    </source>
</evidence>
<evidence type="ECO:0000313" key="18">
    <source>
        <dbReference type="EMBL" id="APG62893.1"/>
    </source>
</evidence>
<dbReference type="PANTHER" id="PTHR47707:SF1">
    <property type="entry name" value="NUDIX HYDROLASE FAMILY PROTEIN"/>
    <property type="match status" value="1"/>
</dbReference>
<dbReference type="GO" id="GO:0035539">
    <property type="term" value="F:8-oxo-7,8-dihydrodeoxyguanosine triphosphate pyrophosphatase activity"/>
    <property type="evidence" value="ECO:0007669"/>
    <property type="project" value="UniProtKB-EC"/>
</dbReference>
<evidence type="ECO:0000256" key="1">
    <source>
        <dbReference type="ARBA" id="ARBA00001946"/>
    </source>
</evidence>
<evidence type="ECO:0000256" key="3">
    <source>
        <dbReference type="ARBA" id="ARBA00022457"/>
    </source>
</evidence>
<dbReference type="Pfam" id="PF00293">
    <property type="entry name" value="NUDIX"/>
    <property type="match status" value="1"/>
</dbReference>
<dbReference type="OrthoDB" id="9810648at2"/>
<evidence type="ECO:0000256" key="14">
    <source>
        <dbReference type="ARBA" id="ARBA00041592"/>
    </source>
</evidence>
<keyword evidence="6" id="KW-0227">DNA damage</keyword>
<keyword evidence="4" id="KW-0235">DNA replication</keyword>
<comment type="cofactor">
    <cofactor evidence="1">
        <name>Mg(2+)</name>
        <dbReference type="ChEBI" id="CHEBI:18420"/>
    </cofactor>
</comment>
<dbReference type="Gene3D" id="3.90.79.10">
    <property type="entry name" value="Nucleoside Triphosphate Pyrophosphohydrolase"/>
    <property type="match status" value="1"/>
</dbReference>
<evidence type="ECO:0000256" key="8">
    <source>
        <dbReference type="ARBA" id="ARBA00022842"/>
    </source>
</evidence>
<feature type="domain" description="Nudix hydrolase" evidence="17">
    <location>
        <begin position="5"/>
        <end position="140"/>
    </location>
</feature>
<dbReference type="KEGG" id="sphl:LPB140_08935"/>
<dbReference type="CDD" id="cd03425">
    <property type="entry name" value="NUDIX_MutT_NudA_like"/>
    <property type="match status" value="1"/>
</dbReference>
<evidence type="ECO:0000256" key="4">
    <source>
        <dbReference type="ARBA" id="ARBA00022705"/>
    </source>
</evidence>
<evidence type="ECO:0000256" key="9">
    <source>
        <dbReference type="ARBA" id="ARBA00023204"/>
    </source>
</evidence>
<evidence type="ECO:0000313" key="19">
    <source>
        <dbReference type="Proteomes" id="UP000242561"/>
    </source>
</evidence>
<dbReference type="GO" id="GO:0008413">
    <property type="term" value="F:8-oxo-7,8-dihydroguanosine triphosphate pyrophosphatase activity"/>
    <property type="evidence" value="ECO:0007669"/>
    <property type="project" value="TreeGrafter"/>
</dbReference>
<keyword evidence="19" id="KW-1185">Reference proteome</keyword>
<keyword evidence="3" id="KW-0515">Mutator protein</keyword>
<evidence type="ECO:0000256" key="13">
    <source>
        <dbReference type="ARBA" id="ARBA00040794"/>
    </source>
</evidence>
<keyword evidence="9" id="KW-0234">DNA repair</keyword>
<accession>A0A1L3JCV3</accession>
<protein>
    <recommendedName>
        <fullName evidence="13">8-oxo-dGTP diphosphatase</fullName>
        <ecNumber evidence="12">3.6.1.55</ecNumber>
    </recommendedName>
    <alternativeName>
        <fullName evidence="16">7,8-dihydro-8-oxoguanine-triphosphatase</fullName>
    </alternativeName>
    <alternativeName>
        <fullName evidence="15">Mutator protein MutT</fullName>
    </alternativeName>
    <alternativeName>
        <fullName evidence="14">dGTP pyrophosphohydrolase</fullName>
    </alternativeName>
</protein>
<dbReference type="AlphaFoldDB" id="A0A1L3JCV3"/>
<dbReference type="PRINTS" id="PR00502">
    <property type="entry name" value="NUDIXFAMILY"/>
</dbReference>
<dbReference type="GO" id="GO:0046872">
    <property type="term" value="F:metal ion binding"/>
    <property type="evidence" value="ECO:0007669"/>
    <property type="project" value="UniProtKB-KW"/>
</dbReference>
<dbReference type="GO" id="GO:0044716">
    <property type="term" value="F:8-oxo-GDP phosphatase activity"/>
    <property type="evidence" value="ECO:0007669"/>
    <property type="project" value="TreeGrafter"/>
</dbReference>
<evidence type="ECO:0000256" key="15">
    <source>
        <dbReference type="ARBA" id="ARBA00041979"/>
    </source>
</evidence>
<dbReference type="GO" id="GO:0006281">
    <property type="term" value="P:DNA repair"/>
    <property type="evidence" value="ECO:0007669"/>
    <property type="project" value="UniProtKB-KW"/>
</dbReference>
<keyword evidence="8" id="KW-0460">Magnesium</keyword>
<dbReference type="STRING" id="1913578.LPB140_08935"/>
<evidence type="ECO:0000256" key="2">
    <source>
        <dbReference type="ARBA" id="ARBA00005582"/>
    </source>
</evidence>
<dbReference type="EMBL" id="CP018154">
    <property type="protein sequence ID" value="APG62893.1"/>
    <property type="molecule type" value="Genomic_DNA"/>
</dbReference>
<gene>
    <name evidence="18" type="ORF">LPB140_08935</name>
</gene>
<dbReference type="SUPFAM" id="SSF55811">
    <property type="entry name" value="Nudix"/>
    <property type="match status" value="1"/>
</dbReference>
<comment type="similarity">
    <text evidence="2">Belongs to the Nudix hydrolase family.</text>
</comment>
<keyword evidence="7" id="KW-0378">Hydrolase</keyword>
<evidence type="ECO:0000256" key="12">
    <source>
        <dbReference type="ARBA" id="ARBA00038905"/>
    </source>
</evidence>
<evidence type="ECO:0000259" key="17">
    <source>
        <dbReference type="PROSITE" id="PS51462"/>
    </source>
</evidence>
<comment type="catalytic activity">
    <reaction evidence="10">
        <text>8-oxo-dGTP + H2O = 8-oxo-dGMP + diphosphate + H(+)</text>
        <dbReference type="Rhea" id="RHEA:31575"/>
        <dbReference type="ChEBI" id="CHEBI:15377"/>
        <dbReference type="ChEBI" id="CHEBI:15378"/>
        <dbReference type="ChEBI" id="CHEBI:33019"/>
        <dbReference type="ChEBI" id="CHEBI:63224"/>
        <dbReference type="ChEBI" id="CHEBI:77896"/>
        <dbReference type="EC" id="3.6.1.55"/>
    </reaction>
</comment>
<proteinExistence type="inferred from homology"/>
<reference evidence="18 19" key="1">
    <citation type="submission" date="2016-11" db="EMBL/GenBank/DDBJ databases">
        <title>Sphingorhabdus sp. LPB0140, isolated from marine environment.</title>
        <authorList>
            <person name="Kim E."/>
            <person name="Yi H."/>
        </authorList>
    </citation>
    <scope>NUCLEOTIDE SEQUENCE [LARGE SCALE GENOMIC DNA]</scope>
    <source>
        <strain evidence="18 19">LPB0140</strain>
    </source>
</reference>
<dbReference type="InterPro" id="IPR015797">
    <property type="entry name" value="NUDIX_hydrolase-like_dom_sf"/>
</dbReference>
<dbReference type="InterPro" id="IPR047127">
    <property type="entry name" value="MutT-like"/>
</dbReference>
<dbReference type="PROSITE" id="PS51462">
    <property type="entry name" value="NUDIX"/>
    <property type="match status" value="1"/>
</dbReference>
<organism evidence="18 19">
    <name type="scientific">Sphingorhabdus lutea</name>
    <dbReference type="NCBI Taxonomy" id="1913578"/>
    <lineage>
        <taxon>Bacteria</taxon>
        <taxon>Pseudomonadati</taxon>
        <taxon>Pseudomonadota</taxon>
        <taxon>Alphaproteobacteria</taxon>
        <taxon>Sphingomonadales</taxon>
        <taxon>Sphingomonadaceae</taxon>
        <taxon>Sphingorhabdus</taxon>
    </lineage>
</organism>
<dbReference type="RefSeq" id="WP_072559542.1">
    <property type="nucleotide sequence ID" value="NZ_CP018154.1"/>
</dbReference>
<dbReference type="EC" id="3.6.1.55" evidence="12"/>
<dbReference type="GO" id="GO:0044715">
    <property type="term" value="F:8-oxo-dGDP phosphatase activity"/>
    <property type="evidence" value="ECO:0007669"/>
    <property type="project" value="TreeGrafter"/>
</dbReference>
<dbReference type="Proteomes" id="UP000242561">
    <property type="component" value="Chromosome"/>
</dbReference>
<evidence type="ECO:0000256" key="5">
    <source>
        <dbReference type="ARBA" id="ARBA00022723"/>
    </source>
</evidence>
<dbReference type="InterPro" id="IPR020476">
    <property type="entry name" value="Nudix_hydrolase"/>
</dbReference>
<comment type="catalytic activity">
    <reaction evidence="11">
        <text>8-oxo-GTP + H2O = 8-oxo-GMP + diphosphate + H(+)</text>
        <dbReference type="Rhea" id="RHEA:67616"/>
        <dbReference type="ChEBI" id="CHEBI:15377"/>
        <dbReference type="ChEBI" id="CHEBI:15378"/>
        <dbReference type="ChEBI" id="CHEBI:33019"/>
        <dbReference type="ChEBI" id="CHEBI:143553"/>
        <dbReference type="ChEBI" id="CHEBI:145694"/>
    </reaction>
</comment>
<name>A0A1L3JCV3_9SPHN</name>
<evidence type="ECO:0000256" key="6">
    <source>
        <dbReference type="ARBA" id="ARBA00022763"/>
    </source>
</evidence>
<keyword evidence="5" id="KW-0479">Metal-binding</keyword>
<dbReference type="PANTHER" id="PTHR47707">
    <property type="entry name" value="8-OXO-DGTP DIPHOSPHATASE"/>
    <property type="match status" value="1"/>
</dbReference>
<sequence>MEKNPTSLWVVAAVMRDDKGRVFLQKRPENKNLAGLWEFPGGKIDAGETPEIALARELYEELSIHVRVEDIAPITFASEILPVKIAGKAKHLILLLFDVHKWNGEVIATESLETGWFFPHEMDELKMPPADIPLVKFLQK</sequence>
<dbReference type="InterPro" id="IPR000086">
    <property type="entry name" value="NUDIX_hydrolase_dom"/>
</dbReference>
<dbReference type="GO" id="GO:0006260">
    <property type="term" value="P:DNA replication"/>
    <property type="evidence" value="ECO:0007669"/>
    <property type="project" value="UniProtKB-KW"/>
</dbReference>